<dbReference type="VEuPathDB" id="MicrosporidiaDB:ECU11_0200"/>
<name>M1KBM9_ENCCN</name>
<gene>
    <name evidence="1" type="ORF">ECU11_0200</name>
</gene>
<proteinExistence type="predicted"/>
<sequence>MEKNYIDRVRRALEVVPEDRIEERKRTIRNKTHSLIITERTYSINWDQTFSTNHKILYPKEFIGELGEESEYSNSVVGECGSTPIETDNPDNVYYEAQCLLGGEMVARFTISGDALLSDLAELLVGGDVLSSKVFFAIGKTIYLRDIDNNSVRFATMVFQLKVFGIKKWDIRADRCIEDISKEIHFHDGRFLKSIQITRVFFSHRKISPYISVKRLHGRAQLCKCCLKNNAGLKVINDPILPEKKKFVCKRCFELLFVDKEGNNRYDDIEVEFLH</sequence>
<dbReference type="Pfam" id="PF12251">
    <property type="entry name" value="SNAPC3"/>
    <property type="match status" value="1"/>
</dbReference>
<accession>M1KBM9</accession>
<organism evidence="1">
    <name type="scientific">Encephalitozoon cuniculi</name>
    <name type="common">Microsporidian parasite</name>
    <dbReference type="NCBI Taxonomy" id="6035"/>
    <lineage>
        <taxon>Eukaryota</taxon>
        <taxon>Fungi</taxon>
        <taxon>Fungi incertae sedis</taxon>
        <taxon>Microsporidia</taxon>
        <taxon>Unikaryonidae</taxon>
        <taxon>Encephalitozoon</taxon>
    </lineage>
</organism>
<dbReference type="AlphaFoldDB" id="M1KBM9"/>
<dbReference type="VEuPathDB" id="MicrosporidiaDB:AEWR_110140"/>
<dbReference type="VEuPathDB" id="MicrosporidiaDB:AEWQ_110140"/>
<protein>
    <submittedName>
        <fullName evidence="1">Uncharacterized protein</fullName>
    </submittedName>
</protein>
<dbReference type="InterPro" id="IPR022042">
    <property type="entry name" value="snRNA-activating_su3"/>
</dbReference>
<reference evidence="1" key="1">
    <citation type="journal article" date="2013" name="Eukaryot. Cell">
        <title>Extremely Reduced Levels of Heterozygosity in the Vertebrate Pathogen Encephalitozoon cuniculi.</title>
        <authorList>
            <person name="Selman M."/>
            <person name="Sak B."/>
            <person name="Kvac M."/>
            <person name="Farinelli L."/>
            <person name="Weiss L.M."/>
            <person name="Corradi N."/>
        </authorList>
    </citation>
    <scope>NUCLEOTIDE SEQUENCE</scope>
</reference>
<dbReference type="VEuPathDB" id="MicrosporidiaDB:M970_110140"/>
<dbReference type="EMBL" id="KC513626">
    <property type="protein sequence ID" value="AGE96605.1"/>
    <property type="molecule type" value="Genomic_DNA"/>
</dbReference>
<dbReference type="VEuPathDB" id="MicrosporidiaDB:AEWD_110140"/>
<evidence type="ECO:0000313" key="1">
    <source>
        <dbReference type="EMBL" id="AGE96605.1"/>
    </source>
</evidence>